<dbReference type="SUPFAM" id="SSF52029">
    <property type="entry name" value="GroEL apical domain-like"/>
    <property type="match status" value="1"/>
</dbReference>
<dbReference type="Pfam" id="PF00118">
    <property type="entry name" value="Cpn60_TCP1"/>
    <property type="match status" value="1"/>
</dbReference>
<dbReference type="EMBL" id="BLKM01003593">
    <property type="protein sequence ID" value="GFG29164.1"/>
    <property type="molecule type" value="Genomic_DNA"/>
</dbReference>
<accession>A0A6L2P9X5</accession>
<dbReference type="AlphaFoldDB" id="A0A6L2P9X5"/>
<sequence length="399" mass="43398">MASNKASVVLQPLDSTDFVSTLRSFCRMLQSCVGPEGGIKILISGASYATFTSSSSRLLNNITLSNPICVFINQIMKSQLNTYHDHGLYTGILITSLLENILSHHIGLSVPAAAGVIGQLSYTLKSLFDLSCIKLKVDFSTVKQLLPLIKSILSSKPTCGLTGAEIQNLEFNIVKGFLQTTNKTVGDVIVECTEASETKSHLFPGILYQINYDDISAVLHQKCDKNGCVTLVLFNIMLTGEETSKISGDRGVKLDTPENDSSFVNAALKLFEQIVELRVGIVACQKVVHPTLCIYLKRKGILLLDRMGTDLTHAVEKLSGATPISSIRHCPHDPDCLHSLCGTIEAVRLIEHGQKFYVLLEKTGSSIATLVAHAPNEEATMELKVGYQYVQSLPSLSVK</sequence>
<gene>
    <name evidence="1" type="ORF">Cfor_04987</name>
</gene>
<dbReference type="Proteomes" id="UP000502823">
    <property type="component" value="Unassembled WGS sequence"/>
</dbReference>
<dbReference type="GO" id="GO:0005634">
    <property type="term" value="C:nucleus"/>
    <property type="evidence" value="ECO:0007669"/>
    <property type="project" value="TreeGrafter"/>
</dbReference>
<dbReference type="GO" id="GO:0005737">
    <property type="term" value="C:cytoplasm"/>
    <property type="evidence" value="ECO:0007669"/>
    <property type="project" value="TreeGrafter"/>
</dbReference>
<keyword evidence="2" id="KW-1185">Reference proteome</keyword>
<dbReference type="Gene3D" id="1.10.560.10">
    <property type="entry name" value="GroEL-like equatorial domain"/>
    <property type="match status" value="1"/>
</dbReference>
<dbReference type="GO" id="GO:0051131">
    <property type="term" value="P:chaperone-mediated protein complex assembly"/>
    <property type="evidence" value="ECO:0007669"/>
    <property type="project" value="TreeGrafter"/>
</dbReference>
<dbReference type="Gene3D" id="3.50.7.10">
    <property type="entry name" value="GroEL"/>
    <property type="match status" value="1"/>
</dbReference>
<dbReference type="Gene3D" id="3.30.260.10">
    <property type="entry name" value="TCP-1-like chaperonin intermediate domain"/>
    <property type="match status" value="1"/>
</dbReference>
<dbReference type="PANTHER" id="PTHR46787">
    <property type="entry name" value="SYNDROMES PUTATIVE CHAPERONIN-RELATED"/>
    <property type="match status" value="1"/>
</dbReference>
<dbReference type="InterPro" id="IPR028790">
    <property type="entry name" value="MKKS"/>
</dbReference>
<dbReference type="GO" id="GO:0005524">
    <property type="term" value="F:ATP binding"/>
    <property type="evidence" value="ECO:0007669"/>
    <property type="project" value="InterPro"/>
</dbReference>
<organism evidence="1 2">
    <name type="scientific">Coptotermes formosanus</name>
    <name type="common">Formosan subterranean termite</name>
    <dbReference type="NCBI Taxonomy" id="36987"/>
    <lineage>
        <taxon>Eukaryota</taxon>
        <taxon>Metazoa</taxon>
        <taxon>Ecdysozoa</taxon>
        <taxon>Arthropoda</taxon>
        <taxon>Hexapoda</taxon>
        <taxon>Insecta</taxon>
        <taxon>Pterygota</taxon>
        <taxon>Neoptera</taxon>
        <taxon>Polyneoptera</taxon>
        <taxon>Dictyoptera</taxon>
        <taxon>Blattodea</taxon>
        <taxon>Blattoidea</taxon>
        <taxon>Termitoidae</taxon>
        <taxon>Rhinotermitidae</taxon>
        <taxon>Coptotermes</taxon>
    </lineage>
</organism>
<dbReference type="GO" id="GO:0032502">
    <property type="term" value="P:developmental process"/>
    <property type="evidence" value="ECO:0007669"/>
    <property type="project" value="TreeGrafter"/>
</dbReference>
<comment type="caution">
    <text evidence="1">The sequence shown here is derived from an EMBL/GenBank/DDBJ whole genome shotgun (WGS) entry which is preliminary data.</text>
</comment>
<dbReference type="InterPro" id="IPR002423">
    <property type="entry name" value="Cpn60/GroEL/TCP-1"/>
</dbReference>
<dbReference type="InterPro" id="IPR027410">
    <property type="entry name" value="TCP-1-like_intermed_sf"/>
</dbReference>
<dbReference type="GO" id="GO:0060271">
    <property type="term" value="P:cilium assembly"/>
    <property type="evidence" value="ECO:0007669"/>
    <property type="project" value="InterPro"/>
</dbReference>
<dbReference type="PANTHER" id="PTHR46787:SF1">
    <property type="entry name" value="MOLECULAR CHAPERONE MKKS"/>
    <property type="match status" value="1"/>
</dbReference>
<dbReference type="InterPro" id="IPR027409">
    <property type="entry name" value="GroEL-like_apical_dom_sf"/>
</dbReference>
<dbReference type="SUPFAM" id="SSF48592">
    <property type="entry name" value="GroEL equatorial domain-like"/>
    <property type="match status" value="1"/>
</dbReference>
<evidence type="ECO:0000313" key="2">
    <source>
        <dbReference type="Proteomes" id="UP000502823"/>
    </source>
</evidence>
<dbReference type="InterPro" id="IPR027413">
    <property type="entry name" value="GROEL-like_equatorial_sf"/>
</dbReference>
<evidence type="ECO:0000313" key="1">
    <source>
        <dbReference type="EMBL" id="GFG29164.1"/>
    </source>
</evidence>
<dbReference type="InParanoid" id="A0A6L2P9X5"/>
<dbReference type="GO" id="GO:1902636">
    <property type="term" value="C:kinociliary basal body"/>
    <property type="evidence" value="ECO:0007669"/>
    <property type="project" value="TreeGrafter"/>
</dbReference>
<name>A0A6L2P9X5_COPFO</name>
<proteinExistence type="predicted"/>
<dbReference type="GO" id="GO:0006457">
    <property type="term" value="P:protein folding"/>
    <property type="evidence" value="ECO:0007669"/>
    <property type="project" value="InterPro"/>
</dbReference>
<dbReference type="OrthoDB" id="528704at2759"/>
<protein>
    <submittedName>
        <fullName evidence="1">Uncharacterized protein</fullName>
    </submittedName>
</protein>
<dbReference type="GO" id="GO:0051082">
    <property type="term" value="F:unfolded protein binding"/>
    <property type="evidence" value="ECO:0007669"/>
    <property type="project" value="InterPro"/>
</dbReference>
<reference evidence="2" key="1">
    <citation type="submission" date="2020-01" db="EMBL/GenBank/DDBJ databases">
        <title>Draft genome sequence of the Termite Coptotermes fromosanus.</title>
        <authorList>
            <person name="Itakura S."/>
            <person name="Yosikawa Y."/>
            <person name="Umezawa K."/>
        </authorList>
    </citation>
    <scope>NUCLEOTIDE SEQUENCE [LARGE SCALE GENOMIC DNA]</scope>
</reference>